<dbReference type="KEGG" id="alj:G8D99_13475"/>
<organism evidence="1 2">
    <name type="scientific">Acinetobacter lanii</name>
    <dbReference type="NCBI Taxonomy" id="2715163"/>
    <lineage>
        <taxon>Bacteria</taxon>
        <taxon>Pseudomonadati</taxon>
        <taxon>Pseudomonadota</taxon>
        <taxon>Gammaproteobacteria</taxon>
        <taxon>Moraxellales</taxon>
        <taxon>Moraxellaceae</taxon>
        <taxon>Acinetobacter</taxon>
    </lineage>
</organism>
<sequence>MKSKNKEESPQLCECLNELLVLELSQGNRISHFNNQAHWPHPDTHYVLLINDLSTEFKDLKFSQNISHQICRDAHYGWHNECECRIHHDLLCAGSTQPF</sequence>
<gene>
    <name evidence="1" type="ORF">G8D99_13475</name>
</gene>
<dbReference type="Proteomes" id="UP000501939">
    <property type="component" value="Chromosome"/>
</dbReference>
<dbReference type="AlphaFoldDB" id="A0A6G8S7L1"/>
<protein>
    <submittedName>
        <fullName evidence="1">Uncharacterized protein</fullName>
    </submittedName>
</protein>
<dbReference type="RefSeq" id="WP_166326760.1">
    <property type="nucleotide sequence ID" value="NZ_CP049916.1"/>
</dbReference>
<proteinExistence type="predicted"/>
<name>A0A6G8S7L1_9GAMM</name>
<evidence type="ECO:0000313" key="1">
    <source>
        <dbReference type="EMBL" id="QIO09923.1"/>
    </source>
</evidence>
<accession>A0A6G8S7L1</accession>
<keyword evidence="2" id="KW-1185">Reference proteome</keyword>
<dbReference type="EMBL" id="CP049916">
    <property type="protein sequence ID" value="QIO09923.1"/>
    <property type="molecule type" value="Genomic_DNA"/>
</dbReference>
<evidence type="ECO:0000313" key="2">
    <source>
        <dbReference type="Proteomes" id="UP000501939"/>
    </source>
</evidence>
<reference evidence="1 2" key="1">
    <citation type="submission" date="2020-03" db="EMBL/GenBank/DDBJ databases">
        <authorList>
            <person name="Zhu W."/>
        </authorList>
    </citation>
    <scope>NUCLEOTIDE SEQUENCE [LARGE SCALE GENOMIC DNA]</scope>
    <source>
        <strain evidence="1 2">185</strain>
    </source>
</reference>